<dbReference type="RefSeq" id="WP_156741010.1">
    <property type="nucleotide sequence ID" value="NZ_CACRYJ010000030.1"/>
</dbReference>
<evidence type="ECO:0000259" key="1">
    <source>
        <dbReference type="Pfam" id="PF12697"/>
    </source>
</evidence>
<dbReference type="InterPro" id="IPR050228">
    <property type="entry name" value="Carboxylesterase_BioH"/>
</dbReference>
<dbReference type="PANTHER" id="PTHR43194">
    <property type="entry name" value="HYDROLASE ALPHA/BETA FOLD FAMILY"/>
    <property type="match status" value="1"/>
</dbReference>
<dbReference type="Proteomes" id="UP000419743">
    <property type="component" value="Unassembled WGS sequence"/>
</dbReference>
<dbReference type="AlphaFoldDB" id="A0A7M4DJD7"/>
<dbReference type="InterPro" id="IPR029058">
    <property type="entry name" value="AB_hydrolase_fold"/>
</dbReference>
<accession>A0A7M4DJD7</accession>
<comment type="caution">
    <text evidence="2">The sequence shown here is derived from an EMBL/GenBank/DDBJ whole genome shotgun (WGS) entry which is preliminary data.</text>
</comment>
<evidence type="ECO:0000313" key="2">
    <source>
        <dbReference type="EMBL" id="VZO37141.1"/>
    </source>
</evidence>
<protein>
    <submittedName>
        <fullName evidence="2">2-succinyl-6-hydroxy-2, 4-cyclohexadiene-1-carboxylate synthase</fullName>
    </submittedName>
</protein>
<dbReference type="InterPro" id="IPR000073">
    <property type="entry name" value="AB_hydrolase_1"/>
</dbReference>
<name>A0A7M4DJD7_9MICO</name>
<dbReference type="EMBL" id="CACRYJ010000030">
    <property type="protein sequence ID" value="VZO37141.1"/>
    <property type="molecule type" value="Genomic_DNA"/>
</dbReference>
<keyword evidence="3" id="KW-1185">Reference proteome</keyword>
<reference evidence="2 3" key="1">
    <citation type="submission" date="2019-11" db="EMBL/GenBank/DDBJ databases">
        <authorList>
            <person name="Criscuolo A."/>
        </authorList>
    </citation>
    <scope>NUCLEOTIDE SEQUENCE [LARGE SCALE GENOMIC DNA]</scope>
    <source>
        <strain evidence="2">CIP111667</strain>
    </source>
</reference>
<organism evidence="2 3">
    <name type="scientific">Occultella aeris</name>
    <dbReference type="NCBI Taxonomy" id="2761496"/>
    <lineage>
        <taxon>Bacteria</taxon>
        <taxon>Bacillati</taxon>
        <taxon>Actinomycetota</taxon>
        <taxon>Actinomycetes</taxon>
        <taxon>Micrococcales</taxon>
        <taxon>Ruaniaceae</taxon>
        <taxon>Occultella</taxon>
    </lineage>
</organism>
<dbReference type="Gene3D" id="3.40.50.1820">
    <property type="entry name" value="alpha/beta hydrolase"/>
    <property type="match status" value="1"/>
</dbReference>
<gene>
    <name evidence="2" type="ORF">HALOF300_02244</name>
</gene>
<dbReference type="PANTHER" id="PTHR43194:SF2">
    <property type="entry name" value="PEROXISOMAL MEMBRANE PROTEIN LPX1"/>
    <property type="match status" value="1"/>
</dbReference>
<feature type="domain" description="AB hydrolase-1" evidence="1">
    <location>
        <begin position="6"/>
        <end position="225"/>
    </location>
</feature>
<dbReference type="Pfam" id="PF12697">
    <property type="entry name" value="Abhydrolase_6"/>
    <property type="match status" value="1"/>
</dbReference>
<sequence length="239" mass="25217">MSTPSIILVHGIRTSATMWRGQIELHEAAGRRVVAVDLPAHGTRMDEPFTLAGARAAIDEAVAELPGPHVVVGLSMGGYIALHWAARAEQPPAAILAASCCTQPSGAALAGYRAVAGAIEALPDQGRFLGNTMARLTLSPDAARDVNAGGVPWGVMGQALTAMNEVDTLADLATIEAPIWFVNGAWDHFRTQERRFLAAAQYAQLCVVPGAGHLVSLDRPEAFARLTGLLVERTRLVTV</sequence>
<evidence type="ECO:0000313" key="3">
    <source>
        <dbReference type="Proteomes" id="UP000419743"/>
    </source>
</evidence>
<dbReference type="SUPFAM" id="SSF53474">
    <property type="entry name" value="alpha/beta-Hydrolases"/>
    <property type="match status" value="1"/>
</dbReference>
<dbReference type="GO" id="GO:0003824">
    <property type="term" value="F:catalytic activity"/>
    <property type="evidence" value="ECO:0007669"/>
    <property type="project" value="UniProtKB-ARBA"/>
</dbReference>
<proteinExistence type="predicted"/>